<proteinExistence type="predicted"/>
<dbReference type="Gene3D" id="1.20.1250.20">
    <property type="entry name" value="MFS general substrate transporter like domains"/>
    <property type="match status" value="2"/>
</dbReference>
<feature type="transmembrane region" description="Helical" evidence="27">
    <location>
        <begin position="310"/>
        <end position="329"/>
    </location>
</feature>
<dbReference type="GO" id="GO:0005765">
    <property type="term" value="C:lysosomal membrane"/>
    <property type="evidence" value="ECO:0007669"/>
    <property type="project" value="UniProtKB-SubCell"/>
</dbReference>
<dbReference type="AlphaFoldDB" id="A0A1Y1L7V4"/>
<evidence type="ECO:0000256" key="19">
    <source>
        <dbReference type="ARBA" id="ARBA00051447"/>
    </source>
</evidence>
<dbReference type="PROSITE" id="PS00217">
    <property type="entry name" value="SUGAR_TRANSPORT_2"/>
    <property type="match status" value="1"/>
</dbReference>
<evidence type="ECO:0000256" key="9">
    <source>
        <dbReference type="ARBA" id="ARBA00022989"/>
    </source>
</evidence>
<dbReference type="InterPro" id="IPR036259">
    <property type="entry name" value="MFS_trans_sf"/>
</dbReference>
<keyword evidence="5" id="KW-0813">Transport</keyword>
<evidence type="ECO:0000256" key="23">
    <source>
        <dbReference type="ARBA" id="ARBA00080244"/>
    </source>
</evidence>
<dbReference type="PANTHER" id="PTHR11662:SF455">
    <property type="entry name" value="GH23975P"/>
    <property type="match status" value="1"/>
</dbReference>
<dbReference type="GO" id="GO:0016323">
    <property type="term" value="C:basolateral plasma membrane"/>
    <property type="evidence" value="ECO:0007669"/>
    <property type="project" value="UniProtKB-SubCell"/>
</dbReference>
<evidence type="ECO:0000256" key="12">
    <source>
        <dbReference type="ARBA" id="ARBA00023180"/>
    </source>
</evidence>
<dbReference type="EMBL" id="GEZM01063985">
    <property type="protein sequence ID" value="JAV68878.1"/>
    <property type="molecule type" value="Transcribed_RNA"/>
</dbReference>
<evidence type="ECO:0000256" key="18">
    <source>
        <dbReference type="ARBA" id="ARBA00051403"/>
    </source>
</evidence>
<keyword evidence="12" id="KW-0325">Glycoprotein</keyword>
<evidence type="ECO:0000256" key="16">
    <source>
        <dbReference type="ARBA" id="ARBA00050554"/>
    </source>
</evidence>
<keyword evidence="13" id="KW-0458">Lysosome</keyword>
<dbReference type="InterPro" id="IPR020846">
    <property type="entry name" value="MFS_dom"/>
</dbReference>
<comment type="catalytic activity">
    <reaction evidence="16">
        <text>L-aspartate(out) = L-aspartate(in)</text>
        <dbReference type="Rhea" id="RHEA:66332"/>
        <dbReference type="ChEBI" id="CHEBI:29991"/>
    </reaction>
    <physiologicalReaction direction="left-to-right" evidence="16">
        <dbReference type="Rhea" id="RHEA:66333"/>
    </physiologicalReaction>
</comment>
<feature type="transmembrane region" description="Helical" evidence="27">
    <location>
        <begin position="212"/>
        <end position="232"/>
    </location>
</feature>
<sequence length="495" mass="54284">MINMLQKSKIYNVSSNKSSDTVTSQSWPIWMIWKRRRYVVAILTFFGFFNIYALRANLSIAIVAMTAKTEVVQENGTIAFIREFDWDSKVQGYVLSSFFYGYIVTQLVGGWMAAKFGGKHVFGIGIAVTGALTVVSPFVAKQSVSLLIAVRILEGLFEGVTYPCVHAIWAEWAPPLERSRLAAIAFSGCYVGTVVAMPLSALLADTLGWESIFYVTGGIALLWFVCWCIIIADSPTLDSRISDSELRYIQESLGEQQVNRTAKHPWRSIITSVPVWAIVVAHFTENWGFYTLLTQLPTFMKDTLNFELSSTGIVAAVPYLVVSITTQVAGHLADWLQEKKILNTTQVRKIFNCVAYIGQAVFLLLAGYLLSPIGSTICLSFAVGIGGLQASGFGVNHLDIAPQHASVLLGISNTVATIPGIVSPIVSGYIVTTPTASEWQIVFIISSCIYVCGAIFYGVFASGELQPWAKHTYNASDNSTTERQSNDEHSVHISD</sequence>
<evidence type="ECO:0000256" key="10">
    <source>
        <dbReference type="ARBA" id="ARBA00023018"/>
    </source>
</evidence>
<comment type="subcellular location">
    <subcellularLocation>
        <location evidence="2">Basolateral cell membrane</location>
        <topology evidence="2">Multi-pass membrane protein</topology>
    </subcellularLocation>
    <subcellularLocation>
        <location evidence="3">Cytoplasmic vesicle</location>
        <location evidence="3">Secretory vesicle membrane</location>
        <topology evidence="3">Multi-pass membrane protein</topology>
    </subcellularLocation>
    <subcellularLocation>
        <location evidence="1">Cytoplasmic vesicle</location>
        <location evidence="1">Secretory vesicle</location>
        <location evidence="1">Synaptic vesicle membrane</location>
    </subcellularLocation>
    <subcellularLocation>
        <location evidence="4">Lysosome membrane</location>
    </subcellularLocation>
</comment>
<accession>A0A1Y1L7V4</accession>
<feature type="domain" description="Major facilitator superfamily (MFS) profile" evidence="28">
    <location>
        <begin position="36"/>
        <end position="465"/>
    </location>
</feature>
<name>A0A1Y1L7V4_PHOPY</name>
<reference evidence="29" key="1">
    <citation type="journal article" date="2016" name="Sci. Rep.">
        <title>Molecular characterization of firefly nuptial gifts: a multi-omics approach sheds light on postcopulatory sexual selection.</title>
        <authorList>
            <person name="Al-Wathiqui N."/>
            <person name="Fallon T.R."/>
            <person name="South A."/>
            <person name="Weng J.K."/>
            <person name="Lewis S.M."/>
        </authorList>
    </citation>
    <scope>NUCLEOTIDE SEQUENCE</scope>
</reference>
<evidence type="ECO:0000256" key="14">
    <source>
        <dbReference type="ARBA" id="ARBA00023329"/>
    </source>
</evidence>
<evidence type="ECO:0000256" key="20">
    <source>
        <dbReference type="ARBA" id="ARBA00051612"/>
    </source>
</evidence>
<keyword evidence="14" id="KW-0968">Cytoplasmic vesicle</keyword>
<dbReference type="PROSITE" id="PS50850">
    <property type="entry name" value="MFS"/>
    <property type="match status" value="1"/>
</dbReference>
<evidence type="ECO:0000256" key="11">
    <source>
        <dbReference type="ARBA" id="ARBA00023136"/>
    </source>
</evidence>
<dbReference type="InterPro" id="IPR005829">
    <property type="entry name" value="Sugar_transporter_CS"/>
</dbReference>
<feature type="transmembrane region" description="Helical" evidence="27">
    <location>
        <begin position="439"/>
        <end position="460"/>
    </location>
</feature>
<dbReference type="InterPro" id="IPR050382">
    <property type="entry name" value="MFS_Na/Anion_cotransporter"/>
</dbReference>
<evidence type="ECO:0000256" key="25">
    <source>
        <dbReference type="ARBA" id="ARBA00081925"/>
    </source>
</evidence>
<dbReference type="Pfam" id="PF07690">
    <property type="entry name" value="MFS_1"/>
    <property type="match status" value="1"/>
</dbReference>
<dbReference type="FunFam" id="1.20.1250.20:FF:000067">
    <property type="entry name" value="sialin isoform X2"/>
    <property type="match status" value="1"/>
</dbReference>
<organism evidence="29">
    <name type="scientific">Photinus pyralis</name>
    <name type="common">Common eastern firefly</name>
    <name type="synonym">Lampyris pyralis</name>
    <dbReference type="NCBI Taxonomy" id="7054"/>
    <lineage>
        <taxon>Eukaryota</taxon>
        <taxon>Metazoa</taxon>
        <taxon>Ecdysozoa</taxon>
        <taxon>Arthropoda</taxon>
        <taxon>Hexapoda</taxon>
        <taxon>Insecta</taxon>
        <taxon>Pterygota</taxon>
        <taxon>Neoptera</taxon>
        <taxon>Endopterygota</taxon>
        <taxon>Coleoptera</taxon>
        <taxon>Polyphaga</taxon>
        <taxon>Elateriformia</taxon>
        <taxon>Elateroidea</taxon>
        <taxon>Lampyridae</taxon>
        <taxon>Lampyrinae</taxon>
        <taxon>Photinus</taxon>
    </lineage>
</organism>
<comment type="function">
    <text evidence="21">Receptor for CM101, a polysaccharide produced by group B Streptococcus with antipathoangiogenic properties.</text>
</comment>
<evidence type="ECO:0000256" key="21">
    <source>
        <dbReference type="ARBA" id="ARBA00056891"/>
    </source>
</evidence>
<evidence type="ECO:0000256" key="6">
    <source>
        <dbReference type="ARBA" id="ARBA00022475"/>
    </source>
</evidence>
<evidence type="ECO:0000256" key="24">
    <source>
        <dbReference type="ARBA" id="ARBA00081195"/>
    </source>
</evidence>
<dbReference type="GO" id="GO:0015293">
    <property type="term" value="F:symporter activity"/>
    <property type="evidence" value="ECO:0007669"/>
    <property type="project" value="UniProtKB-KW"/>
</dbReference>
<evidence type="ECO:0000256" key="4">
    <source>
        <dbReference type="ARBA" id="ARBA00004656"/>
    </source>
</evidence>
<feature type="transmembrane region" description="Helical" evidence="27">
    <location>
        <begin position="407"/>
        <end position="427"/>
    </location>
</feature>
<feature type="transmembrane region" description="Helical" evidence="27">
    <location>
        <begin position="374"/>
        <end position="395"/>
    </location>
</feature>
<evidence type="ECO:0000256" key="22">
    <source>
        <dbReference type="ARBA" id="ARBA00069713"/>
    </source>
</evidence>
<keyword evidence="10" id="KW-0770">Synapse</keyword>
<keyword evidence="7 27" id="KW-0812">Transmembrane</keyword>
<evidence type="ECO:0000256" key="1">
    <source>
        <dbReference type="ARBA" id="ARBA00004432"/>
    </source>
</evidence>
<evidence type="ECO:0000256" key="3">
    <source>
        <dbReference type="ARBA" id="ARBA00004638"/>
    </source>
</evidence>
<evidence type="ECO:0000313" key="29">
    <source>
        <dbReference type="EMBL" id="JAV68878.1"/>
    </source>
</evidence>
<keyword evidence="11 27" id="KW-0472">Membrane</keyword>
<keyword evidence="8" id="KW-0769">Symport</keyword>
<feature type="region of interest" description="Disordered" evidence="26">
    <location>
        <begin position="476"/>
        <end position="495"/>
    </location>
</feature>
<comment type="catalytic activity">
    <reaction evidence="18">
        <text>N-acetyl-L-aspartyl-L-glutamate(out) = N-acetyl-L-aspartyl-L-glutamate(in)</text>
        <dbReference type="Rhea" id="RHEA:72599"/>
        <dbReference type="ChEBI" id="CHEBI:76931"/>
    </reaction>
    <physiologicalReaction direction="left-to-right" evidence="18">
        <dbReference type="Rhea" id="RHEA:72600"/>
    </physiologicalReaction>
</comment>
<feature type="transmembrane region" description="Helical" evidence="27">
    <location>
        <begin position="181"/>
        <end position="200"/>
    </location>
</feature>
<dbReference type="GO" id="GO:0046942">
    <property type="term" value="P:carboxylic acid transport"/>
    <property type="evidence" value="ECO:0007669"/>
    <property type="project" value="UniProtKB-ARBA"/>
</dbReference>
<comment type="catalytic activity">
    <reaction evidence="17">
        <text>N-acetylneuraminate(in) + H(+)(in) = N-acetylneuraminate(out) + H(+)(out)</text>
        <dbReference type="Rhea" id="RHEA:28987"/>
        <dbReference type="ChEBI" id="CHEBI:15378"/>
        <dbReference type="ChEBI" id="CHEBI:35418"/>
    </reaction>
    <physiologicalReaction direction="right-to-left" evidence="17">
        <dbReference type="Rhea" id="RHEA:28989"/>
    </physiologicalReaction>
</comment>
<keyword evidence="6" id="KW-1003">Cell membrane</keyword>
<comment type="catalytic activity">
    <reaction evidence="15">
        <text>2 nitrate(out) + H(+)(out) = 2 nitrate(in) + H(+)(in)</text>
        <dbReference type="Rhea" id="RHEA:71539"/>
        <dbReference type="ChEBI" id="CHEBI:15378"/>
        <dbReference type="ChEBI" id="CHEBI:17632"/>
    </reaction>
    <physiologicalReaction direction="left-to-right" evidence="15">
        <dbReference type="Rhea" id="RHEA:71540"/>
    </physiologicalReaction>
</comment>
<feature type="transmembrane region" description="Helical" evidence="27">
    <location>
        <begin position="350"/>
        <end position="368"/>
    </location>
</feature>
<protein>
    <recommendedName>
        <fullName evidence="22">Sialin</fullName>
    </recommendedName>
    <alternativeName>
        <fullName evidence="25">H(+)/nitrate cotransporter</fullName>
    </alternativeName>
    <alternativeName>
        <fullName evidence="23">H(+)/sialic acid cotransporter</fullName>
    </alternativeName>
    <alternativeName>
        <fullName evidence="24">Vesicular excitatory amino acid transporter</fullName>
    </alternativeName>
</protein>
<dbReference type="CDD" id="cd17318">
    <property type="entry name" value="MFS_SLC17"/>
    <property type="match status" value="1"/>
</dbReference>
<dbReference type="GO" id="GO:0030672">
    <property type="term" value="C:synaptic vesicle membrane"/>
    <property type="evidence" value="ECO:0007669"/>
    <property type="project" value="UniProtKB-SubCell"/>
</dbReference>
<comment type="catalytic activity">
    <reaction evidence="19">
        <text>L-glutamate(out) = L-glutamate(in)</text>
        <dbReference type="Rhea" id="RHEA:66336"/>
        <dbReference type="ChEBI" id="CHEBI:29985"/>
    </reaction>
    <physiologicalReaction direction="left-to-right" evidence="19">
        <dbReference type="Rhea" id="RHEA:66337"/>
    </physiologicalReaction>
</comment>
<evidence type="ECO:0000256" key="13">
    <source>
        <dbReference type="ARBA" id="ARBA00023228"/>
    </source>
</evidence>
<feature type="compositionally biased region" description="Basic and acidic residues" evidence="26">
    <location>
        <begin position="484"/>
        <end position="495"/>
    </location>
</feature>
<evidence type="ECO:0000256" key="8">
    <source>
        <dbReference type="ARBA" id="ARBA00022847"/>
    </source>
</evidence>
<feature type="transmembrane region" description="Helical" evidence="27">
    <location>
        <begin position="121"/>
        <end position="140"/>
    </location>
</feature>
<comment type="catalytic activity">
    <reaction evidence="20">
        <text>D-glucuronate(out) + H(+)(out) = D-glucuronate(in) + H(+)(in)</text>
        <dbReference type="Rhea" id="RHEA:72591"/>
        <dbReference type="ChEBI" id="CHEBI:15378"/>
        <dbReference type="ChEBI" id="CHEBI:58720"/>
    </reaction>
    <physiologicalReaction direction="left-to-right" evidence="20">
        <dbReference type="Rhea" id="RHEA:72592"/>
    </physiologicalReaction>
</comment>
<dbReference type="GO" id="GO:0006820">
    <property type="term" value="P:monoatomic anion transport"/>
    <property type="evidence" value="ECO:0007669"/>
    <property type="project" value="TreeGrafter"/>
</dbReference>
<evidence type="ECO:0000256" key="7">
    <source>
        <dbReference type="ARBA" id="ARBA00022692"/>
    </source>
</evidence>
<evidence type="ECO:0000256" key="2">
    <source>
        <dbReference type="ARBA" id="ARBA00004554"/>
    </source>
</evidence>
<evidence type="ECO:0000256" key="26">
    <source>
        <dbReference type="SAM" id="MobiDB-lite"/>
    </source>
</evidence>
<evidence type="ECO:0000259" key="28">
    <source>
        <dbReference type="PROSITE" id="PS50850"/>
    </source>
</evidence>
<keyword evidence="9 27" id="KW-1133">Transmembrane helix</keyword>
<evidence type="ECO:0000256" key="15">
    <source>
        <dbReference type="ARBA" id="ARBA00050101"/>
    </source>
</evidence>
<evidence type="ECO:0000256" key="5">
    <source>
        <dbReference type="ARBA" id="ARBA00022448"/>
    </source>
</evidence>
<dbReference type="InterPro" id="IPR011701">
    <property type="entry name" value="MFS"/>
</dbReference>
<dbReference type="SUPFAM" id="SSF103473">
    <property type="entry name" value="MFS general substrate transporter"/>
    <property type="match status" value="1"/>
</dbReference>
<dbReference type="FunFam" id="1.20.1250.20:FF:000003">
    <property type="entry name" value="Solute carrier family 17 member 3"/>
    <property type="match status" value="1"/>
</dbReference>
<feature type="transmembrane region" description="Helical" evidence="27">
    <location>
        <begin position="38"/>
        <end position="65"/>
    </location>
</feature>
<dbReference type="PANTHER" id="PTHR11662">
    <property type="entry name" value="SOLUTE CARRIER FAMILY 17"/>
    <property type="match status" value="1"/>
</dbReference>
<evidence type="ECO:0000256" key="27">
    <source>
        <dbReference type="SAM" id="Phobius"/>
    </source>
</evidence>
<feature type="transmembrane region" description="Helical" evidence="27">
    <location>
        <begin position="93"/>
        <end position="114"/>
    </location>
</feature>
<evidence type="ECO:0000256" key="17">
    <source>
        <dbReference type="ARBA" id="ARBA00050625"/>
    </source>
</evidence>